<keyword evidence="4" id="KW-1003">Cell membrane</keyword>
<comment type="caution">
    <text evidence="14">The sequence shown here is derived from an EMBL/GenBank/DDBJ whole genome shotgun (WGS) entry which is preliminary data.</text>
</comment>
<name>A0A2M8KV34_9BACT</name>
<feature type="transmembrane region" description="Helical" evidence="13">
    <location>
        <begin position="12"/>
        <end position="33"/>
    </location>
</feature>
<dbReference type="PANTHER" id="PTHR35864">
    <property type="entry name" value="ZINC METALLOPROTEASE MJ0611-RELATED"/>
    <property type="match status" value="1"/>
</dbReference>
<evidence type="ECO:0000256" key="13">
    <source>
        <dbReference type="SAM" id="Phobius"/>
    </source>
</evidence>
<keyword evidence="5 14" id="KW-0645">Protease</keyword>
<keyword evidence="11" id="KW-0482">Metalloprotease</keyword>
<keyword evidence="6 13" id="KW-0812">Transmembrane</keyword>
<proteinExistence type="inferred from homology"/>
<keyword evidence="7" id="KW-0479">Metal-binding</keyword>
<keyword evidence="9" id="KW-0862">Zinc</keyword>
<evidence type="ECO:0000256" key="12">
    <source>
        <dbReference type="ARBA" id="ARBA00023136"/>
    </source>
</evidence>
<reference evidence="15" key="1">
    <citation type="submission" date="2017-09" db="EMBL/GenBank/DDBJ databases">
        <title>Depth-based differentiation of microbial function through sediment-hosted aquifers and enrichment of novel symbionts in the deep terrestrial subsurface.</title>
        <authorList>
            <person name="Probst A.J."/>
            <person name="Ladd B."/>
            <person name="Jarett J.K."/>
            <person name="Geller-Mcgrath D.E."/>
            <person name="Sieber C.M.K."/>
            <person name="Emerson J.B."/>
            <person name="Anantharaman K."/>
            <person name="Thomas B.C."/>
            <person name="Malmstrom R."/>
            <person name="Stieglmeier M."/>
            <person name="Klingl A."/>
            <person name="Woyke T."/>
            <person name="Ryan C.M."/>
            <person name="Banfield J.F."/>
        </authorList>
    </citation>
    <scope>NUCLEOTIDE SEQUENCE [LARGE SCALE GENOMIC DNA]</scope>
</reference>
<dbReference type="GO" id="GO:0046872">
    <property type="term" value="F:metal ion binding"/>
    <property type="evidence" value="ECO:0007669"/>
    <property type="project" value="UniProtKB-KW"/>
</dbReference>
<evidence type="ECO:0000256" key="5">
    <source>
        <dbReference type="ARBA" id="ARBA00022670"/>
    </source>
</evidence>
<sequence length="151" mass="16247">MLDLLVKSPSDFVIVALIMVISIAVHEFSHAFAADRLGDPTPRAQGRLTLNPLSHLDPLGIVLLLTIGFGWGKPVQYDPYNLTNHKRDSALIALAGPLSSILFAVLAAVLMYALPGSGMGVILRYVVGLNVMLAVFNLLPIYPLDGFRIVA</sequence>
<evidence type="ECO:0000313" key="14">
    <source>
        <dbReference type="EMBL" id="PJE63750.1"/>
    </source>
</evidence>
<gene>
    <name evidence="14" type="ORF">COU89_01625</name>
</gene>
<evidence type="ECO:0000313" key="15">
    <source>
        <dbReference type="Proteomes" id="UP000231569"/>
    </source>
</evidence>
<evidence type="ECO:0000256" key="2">
    <source>
        <dbReference type="ARBA" id="ARBA00004651"/>
    </source>
</evidence>
<dbReference type="GO" id="GO:0008237">
    <property type="term" value="F:metallopeptidase activity"/>
    <property type="evidence" value="ECO:0007669"/>
    <property type="project" value="UniProtKB-KW"/>
</dbReference>
<evidence type="ECO:0000256" key="4">
    <source>
        <dbReference type="ARBA" id="ARBA00022475"/>
    </source>
</evidence>
<feature type="non-terminal residue" evidence="14">
    <location>
        <position position="151"/>
    </location>
</feature>
<evidence type="ECO:0000256" key="6">
    <source>
        <dbReference type="ARBA" id="ARBA00022692"/>
    </source>
</evidence>
<evidence type="ECO:0000256" key="10">
    <source>
        <dbReference type="ARBA" id="ARBA00022989"/>
    </source>
</evidence>
<feature type="transmembrane region" description="Helical" evidence="13">
    <location>
        <begin position="53"/>
        <end position="71"/>
    </location>
</feature>
<evidence type="ECO:0000256" key="8">
    <source>
        <dbReference type="ARBA" id="ARBA00022801"/>
    </source>
</evidence>
<evidence type="ECO:0000256" key="3">
    <source>
        <dbReference type="ARBA" id="ARBA00007931"/>
    </source>
</evidence>
<dbReference type="GO" id="GO:0005886">
    <property type="term" value="C:plasma membrane"/>
    <property type="evidence" value="ECO:0007669"/>
    <property type="project" value="UniProtKB-SubCell"/>
</dbReference>
<evidence type="ECO:0000256" key="7">
    <source>
        <dbReference type="ARBA" id="ARBA00022723"/>
    </source>
</evidence>
<dbReference type="InterPro" id="IPR044537">
    <property type="entry name" value="Rip2-like"/>
</dbReference>
<dbReference type="InterPro" id="IPR052348">
    <property type="entry name" value="Metallopeptidase_M50B"/>
</dbReference>
<comment type="subcellular location">
    <subcellularLocation>
        <location evidence="2">Cell membrane</location>
        <topology evidence="2">Multi-pass membrane protein</topology>
    </subcellularLocation>
</comment>
<keyword evidence="8" id="KW-0378">Hydrolase</keyword>
<comment type="cofactor">
    <cofactor evidence="1">
        <name>Zn(2+)</name>
        <dbReference type="ChEBI" id="CHEBI:29105"/>
    </cofactor>
</comment>
<comment type="similarity">
    <text evidence="3">Belongs to the peptidase M50B family.</text>
</comment>
<dbReference type="PANTHER" id="PTHR35864:SF1">
    <property type="entry name" value="ZINC METALLOPROTEASE YWHC-RELATED"/>
    <property type="match status" value="1"/>
</dbReference>
<dbReference type="EMBL" id="PFEE01000034">
    <property type="protein sequence ID" value="PJE63750.1"/>
    <property type="molecule type" value="Genomic_DNA"/>
</dbReference>
<dbReference type="AlphaFoldDB" id="A0A2M8KV34"/>
<evidence type="ECO:0000256" key="11">
    <source>
        <dbReference type="ARBA" id="ARBA00023049"/>
    </source>
</evidence>
<evidence type="ECO:0000256" key="1">
    <source>
        <dbReference type="ARBA" id="ARBA00001947"/>
    </source>
</evidence>
<keyword evidence="10 13" id="KW-1133">Transmembrane helix</keyword>
<organism evidence="14 15">
    <name type="scientific">Candidatus Roizmanbacteria bacterium CG10_big_fil_rev_8_21_14_0_10_45_7</name>
    <dbReference type="NCBI Taxonomy" id="1974854"/>
    <lineage>
        <taxon>Bacteria</taxon>
        <taxon>Candidatus Roizmaniibacteriota</taxon>
    </lineage>
</organism>
<keyword evidence="12 13" id="KW-0472">Membrane</keyword>
<feature type="transmembrane region" description="Helical" evidence="13">
    <location>
        <begin position="91"/>
        <end position="114"/>
    </location>
</feature>
<dbReference type="CDD" id="cd06158">
    <property type="entry name" value="S2P-M50_like_1"/>
    <property type="match status" value="1"/>
</dbReference>
<accession>A0A2M8KV34</accession>
<protein>
    <submittedName>
        <fullName evidence="14">Site-2 protease family protein</fullName>
    </submittedName>
</protein>
<evidence type="ECO:0000256" key="9">
    <source>
        <dbReference type="ARBA" id="ARBA00022833"/>
    </source>
</evidence>
<dbReference type="Proteomes" id="UP000231569">
    <property type="component" value="Unassembled WGS sequence"/>
</dbReference>
<feature type="transmembrane region" description="Helical" evidence="13">
    <location>
        <begin position="121"/>
        <end position="142"/>
    </location>
</feature>
<dbReference type="GO" id="GO:0006508">
    <property type="term" value="P:proteolysis"/>
    <property type="evidence" value="ECO:0007669"/>
    <property type="project" value="UniProtKB-KW"/>
</dbReference>